<comment type="subcellular location">
    <subcellularLocation>
        <location evidence="1">Bacterial flagellum</location>
    </subcellularLocation>
</comment>
<accession>A0ABV4NXB2</accession>
<keyword evidence="5" id="KW-0969">Cilium</keyword>
<evidence type="ECO:0000313" key="6">
    <source>
        <dbReference type="Proteomes" id="UP001569428"/>
    </source>
</evidence>
<keyword evidence="5" id="KW-0282">Flagellum</keyword>
<evidence type="ECO:0000256" key="1">
    <source>
        <dbReference type="ARBA" id="ARBA00004365"/>
    </source>
</evidence>
<dbReference type="Pfam" id="PF00460">
    <property type="entry name" value="Flg_bb_rod"/>
    <property type="match status" value="1"/>
</dbReference>
<evidence type="ECO:0000313" key="5">
    <source>
        <dbReference type="EMBL" id="MFA0810751.1"/>
    </source>
</evidence>
<keyword evidence="5" id="KW-0966">Cell projection</keyword>
<protein>
    <submittedName>
        <fullName evidence="5">Flagellar basal body rod protein FlgB</fullName>
    </submittedName>
</protein>
<reference evidence="5 6" key="1">
    <citation type="submission" date="2024-08" db="EMBL/GenBank/DDBJ databases">
        <authorList>
            <person name="Ishaq N."/>
        </authorList>
    </citation>
    <scope>NUCLEOTIDE SEQUENCE [LARGE SCALE GENOMIC DNA]</scope>
    <source>
        <strain evidence="5 6">DSM 18651</strain>
    </source>
</reference>
<feature type="domain" description="Flagellar basal body rod protein N-terminal" evidence="4">
    <location>
        <begin position="27"/>
        <end position="40"/>
    </location>
</feature>
<gene>
    <name evidence="5" type="ORF">ACCI49_07435</name>
</gene>
<dbReference type="EMBL" id="JBGMEK010000011">
    <property type="protein sequence ID" value="MFA0810751.1"/>
    <property type="molecule type" value="Genomic_DNA"/>
</dbReference>
<organism evidence="5 6">
    <name type="scientific">Microbulbifer epialgicus</name>
    <dbReference type="NCBI Taxonomy" id="393907"/>
    <lineage>
        <taxon>Bacteria</taxon>
        <taxon>Pseudomonadati</taxon>
        <taxon>Pseudomonadota</taxon>
        <taxon>Gammaproteobacteria</taxon>
        <taxon>Cellvibrionales</taxon>
        <taxon>Microbulbiferaceae</taxon>
        <taxon>Microbulbifer</taxon>
    </lineage>
</organism>
<evidence type="ECO:0000259" key="4">
    <source>
        <dbReference type="Pfam" id="PF00460"/>
    </source>
</evidence>
<keyword evidence="3" id="KW-0975">Bacterial flagellum</keyword>
<keyword evidence="6" id="KW-1185">Reference proteome</keyword>
<dbReference type="RefSeq" id="WP_371838324.1">
    <property type="nucleotide sequence ID" value="NZ_JBGMEK010000011.1"/>
</dbReference>
<evidence type="ECO:0000256" key="2">
    <source>
        <dbReference type="ARBA" id="ARBA00009677"/>
    </source>
</evidence>
<dbReference type="InterPro" id="IPR001444">
    <property type="entry name" value="Flag_bb_rod_N"/>
</dbReference>
<sequence>MIELIDSIAGSLLNKSLDRTTVENRLIANNIANIDTEGYRPLTTEFGRSYEKIRQALSENDFTDLEKVSSSWKPAEEVSIHPTYHSVSLDQEMVKLANNTLQFQSLSVAKTKLSEILKTAIKGG</sequence>
<comment type="similarity">
    <text evidence="2">Belongs to the flagella basal body rod proteins family.</text>
</comment>
<comment type="caution">
    <text evidence="5">The sequence shown here is derived from an EMBL/GenBank/DDBJ whole genome shotgun (WGS) entry which is preliminary data.</text>
</comment>
<evidence type="ECO:0000256" key="3">
    <source>
        <dbReference type="ARBA" id="ARBA00023143"/>
    </source>
</evidence>
<name>A0ABV4NXB2_9GAMM</name>
<dbReference type="Proteomes" id="UP001569428">
    <property type="component" value="Unassembled WGS sequence"/>
</dbReference>
<proteinExistence type="inferred from homology"/>